<dbReference type="KEGG" id="qsa:O6P43_016706"/>
<evidence type="ECO:0000313" key="2">
    <source>
        <dbReference type="Proteomes" id="UP001163823"/>
    </source>
</evidence>
<dbReference type="Proteomes" id="UP001163823">
    <property type="component" value="Chromosome 7"/>
</dbReference>
<reference evidence="1" key="1">
    <citation type="journal article" date="2023" name="Science">
        <title>Elucidation of the pathway for biosynthesis of saponin adjuvants from the soapbark tree.</title>
        <authorList>
            <person name="Reed J."/>
            <person name="Orme A."/>
            <person name="El-Demerdash A."/>
            <person name="Owen C."/>
            <person name="Martin L.B.B."/>
            <person name="Misra R.C."/>
            <person name="Kikuchi S."/>
            <person name="Rejzek M."/>
            <person name="Martin A.C."/>
            <person name="Harkess A."/>
            <person name="Leebens-Mack J."/>
            <person name="Louveau T."/>
            <person name="Stephenson M.J."/>
            <person name="Osbourn A."/>
        </authorList>
    </citation>
    <scope>NUCLEOTIDE SEQUENCE</scope>
    <source>
        <strain evidence="1">S10</strain>
    </source>
</reference>
<evidence type="ECO:0000313" key="1">
    <source>
        <dbReference type="EMBL" id="KAJ7961352.1"/>
    </source>
</evidence>
<comment type="caution">
    <text evidence="1">The sequence shown here is derived from an EMBL/GenBank/DDBJ whole genome shotgun (WGS) entry which is preliminary data.</text>
</comment>
<accession>A0AAD7LNW1</accession>
<proteinExistence type="predicted"/>
<keyword evidence="2" id="KW-1185">Reference proteome</keyword>
<sequence length="137" mass="15594">MSRKRNDPFFDFHDYTMRMKMNVEDYKNLLKFAVESLEATISTMGDDGDLNSVDDHVVYDLKNWLHAELKHDQIKVLKDLQAGGLEDSEKRTFKVLDIISGIPNILEALNLKINAKPMACRLLVSDDGCPTWFSASA</sequence>
<dbReference type="EMBL" id="JARAOO010000007">
    <property type="protein sequence ID" value="KAJ7961352.1"/>
    <property type="molecule type" value="Genomic_DNA"/>
</dbReference>
<protein>
    <submittedName>
        <fullName evidence="1">Pectinesterase</fullName>
    </submittedName>
</protein>
<gene>
    <name evidence="1" type="ORF">O6P43_016706</name>
</gene>
<name>A0AAD7LNW1_QUISA</name>
<dbReference type="AlphaFoldDB" id="A0AAD7LNW1"/>
<organism evidence="1 2">
    <name type="scientific">Quillaja saponaria</name>
    <name type="common">Soap bark tree</name>
    <dbReference type="NCBI Taxonomy" id="32244"/>
    <lineage>
        <taxon>Eukaryota</taxon>
        <taxon>Viridiplantae</taxon>
        <taxon>Streptophyta</taxon>
        <taxon>Embryophyta</taxon>
        <taxon>Tracheophyta</taxon>
        <taxon>Spermatophyta</taxon>
        <taxon>Magnoliopsida</taxon>
        <taxon>eudicotyledons</taxon>
        <taxon>Gunneridae</taxon>
        <taxon>Pentapetalae</taxon>
        <taxon>rosids</taxon>
        <taxon>fabids</taxon>
        <taxon>Fabales</taxon>
        <taxon>Quillajaceae</taxon>
        <taxon>Quillaja</taxon>
    </lineage>
</organism>